<dbReference type="SUPFAM" id="SSF52058">
    <property type="entry name" value="L domain-like"/>
    <property type="match status" value="1"/>
</dbReference>
<evidence type="ECO:0000256" key="1">
    <source>
        <dbReference type="ARBA" id="ARBA00022614"/>
    </source>
</evidence>
<dbReference type="InterPro" id="IPR011009">
    <property type="entry name" value="Kinase-like_dom_sf"/>
</dbReference>
<keyword evidence="3" id="KW-0677">Repeat</keyword>
<dbReference type="SMART" id="SM00365">
    <property type="entry name" value="LRR_SD22"/>
    <property type="match status" value="4"/>
</dbReference>
<dbReference type="InterPro" id="IPR001611">
    <property type="entry name" value="Leu-rich_rpt"/>
</dbReference>
<dbReference type="InterPro" id="IPR025875">
    <property type="entry name" value="Leu-rich_rpt_4"/>
</dbReference>
<proteinExistence type="predicted"/>
<dbReference type="PANTHER" id="PTHR24348:SF22">
    <property type="entry name" value="NON-SPECIFIC SERINE_THREONINE PROTEIN KINASE"/>
    <property type="match status" value="1"/>
</dbReference>
<keyword evidence="9" id="KW-1133">Transmembrane helix</keyword>
<feature type="transmembrane region" description="Helical" evidence="9">
    <location>
        <begin position="479"/>
        <end position="499"/>
    </location>
</feature>
<dbReference type="InterPro" id="IPR032675">
    <property type="entry name" value="LRR_dom_sf"/>
</dbReference>
<keyword evidence="9" id="KW-0472">Membrane</keyword>
<dbReference type="EMBL" id="RJVG01000001">
    <property type="protein sequence ID" value="ROR31766.1"/>
    <property type="molecule type" value="Genomic_DNA"/>
</dbReference>
<dbReference type="GO" id="GO:0005829">
    <property type="term" value="C:cytosol"/>
    <property type="evidence" value="ECO:0007669"/>
    <property type="project" value="TreeGrafter"/>
</dbReference>
<dbReference type="GO" id="GO:0005524">
    <property type="term" value="F:ATP binding"/>
    <property type="evidence" value="ECO:0007669"/>
    <property type="project" value="UniProtKB-UniRule"/>
</dbReference>
<evidence type="ECO:0000256" key="4">
    <source>
        <dbReference type="ARBA" id="ARBA00022741"/>
    </source>
</evidence>
<dbReference type="PANTHER" id="PTHR24348">
    <property type="entry name" value="SERINE/THREONINE-PROTEIN KINASE UNC-51-RELATED"/>
    <property type="match status" value="1"/>
</dbReference>
<dbReference type="Proteomes" id="UP000273083">
    <property type="component" value="Unassembled WGS sequence"/>
</dbReference>
<dbReference type="SUPFAM" id="SSF56112">
    <property type="entry name" value="Protein kinase-like (PK-like)"/>
    <property type="match status" value="1"/>
</dbReference>
<dbReference type="GO" id="GO:0004674">
    <property type="term" value="F:protein serine/threonine kinase activity"/>
    <property type="evidence" value="ECO:0007669"/>
    <property type="project" value="UniProtKB-KW"/>
</dbReference>
<evidence type="ECO:0000256" key="5">
    <source>
        <dbReference type="ARBA" id="ARBA00022777"/>
    </source>
</evidence>
<dbReference type="PROSITE" id="PS00108">
    <property type="entry name" value="PROTEIN_KINASE_ST"/>
    <property type="match status" value="1"/>
</dbReference>
<accession>A0A3N1XYT0</accession>
<name>A0A3N1XYT0_9FIRM</name>
<organism evidence="11 12">
    <name type="scientific">Mobilisporobacter senegalensis</name>
    <dbReference type="NCBI Taxonomy" id="1329262"/>
    <lineage>
        <taxon>Bacteria</taxon>
        <taxon>Bacillati</taxon>
        <taxon>Bacillota</taxon>
        <taxon>Clostridia</taxon>
        <taxon>Lachnospirales</taxon>
        <taxon>Lachnospiraceae</taxon>
        <taxon>Mobilisporobacter</taxon>
    </lineage>
</organism>
<protein>
    <submittedName>
        <fullName evidence="11">Serine/threonine protein kinase</fullName>
    </submittedName>
</protein>
<dbReference type="Pfam" id="PF00069">
    <property type="entry name" value="Pkinase"/>
    <property type="match status" value="1"/>
</dbReference>
<dbReference type="GO" id="GO:0000407">
    <property type="term" value="C:phagophore assembly site"/>
    <property type="evidence" value="ECO:0007669"/>
    <property type="project" value="TreeGrafter"/>
</dbReference>
<keyword evidence="5 11" id="KW-0418">Kinase</keyword>
<dbReference type="RefSeq" id="WP_123607853.1">
    <property type="nucleotide sequence ID" value="NZ_RJVG01000001.1"/>
</dbReference>
<dbReference type="SMART" id="SM00220">
    <property type="entry name" value="S_TKc"/>
    <property type="match status" value="1"/>
</dbReference>
<dbReference type="PROSITE" id="PS00107">
    <property type="entry name" value="PROTEIN_KINASE_ATP"/>
    <property type="match status" value="1"/>
</dbReference>
<keyword evidence="11" id="KW-0723">Serine/threonine-protein kinase</keyword>
<keyword evidence="12" id="KW-1185">Reference proteome</keyword>
<evidence type="ECO:0000259" key="10">
    <source>
        <dbReference type="PROSITE" id="PS50011"/>
    </source>
</evidence>
<dbReference type="InterPro" id="IPR017441">
    <property type="entry name" value="Protein_kinase_ATP_BS"/>
</dbReference>
<evidence type="ECO:0000256" key="2">
    <source>
        <dbReference type="ARBA" id="ARBA00022679"/>
    </source>
</evidence>
<dbReference type="AlphaFoldDB" id="A0A3N1XYT0"/>
<evidence type="ECO:0000313" key="11">
    <source>
        <dbReference type="EMBL" id="ROR31766.1"/>
    </source>
</evidence>
<gene>
    <name evidence="11" type="ORF">EDD66_101384</name>
</gene>
<feature type="binding site" evidence="7">
    <location>
        <position position="47"/>
    </location>
    <ligand>
        <name>ATP</name>
        <dbReference type="ChEBI" id="CHEBI:30616"/>
    </ligand>
</feature>
<keyword evidence="1" id="KW-0433">Leucine-rich repeat</keyword>
<dbReference type="CDD" id="cd14014">
    <property type="entry name" value="STKc_PknB_like"/>
    <property type="match status" value="1"/>
</dbReference>
<dbReference type="InterPro" id="IPR000719">
    <property type="entry name" value="Prot_kinase_dom"/>
</dbReference>
<evidence type="ECO:0000256" key="7">
    <source>
        <dbReference type="PROSITE-ProRule" id="PRU10141"/>
    </source>
</evidence>
<dbReference type="OrthoDB" id="1766482at2"/>
<dbReference type="Gene3D" id="3.80.10.10">
    <property type="entry name" value="Ribonuclease Inhibitor"/>
    <property type="match status" value="1"/>
</dbReference>
<dbReference type="Gene3D" id="1.10.510.10">
    <property type="entry name" value="Transferase(Phosphotransferase) domain 1"/>
    <property type="match status" value="1"/>
</dbReference>
<keyword evidence="4 7" id="KW-0547">Nucleotide-binding</keyword>
<evidence type="ECO:0000256" key="8">
    <source>
        <dbReference type="SAM" id="MobiDB-lite"/>
    </source>
</evidence>
<dbReference type="GO" id="GO:0005776">
    <property type="term" value="C:autophagosome"/>
    <property type="evidence" value="ECO:0007669"/>
    <property type="project" value="TreeGrafter"/>
</dbReference>
<keyword evidence="6 7" id="KW-0067">ATP-binding</keyword>
<evidence type="ECO:0000313" key="12">
    <source>
        <dbReference type="Proteomes" id="UP000273083"/>
    </source>
</evidence>
<dbReference type="Pfam" id="PF00560">
    <property type="entry name" value="LRR_1"/>
    <property type="match status" value="1"/>
</dbReference>
<feature type="domain" description="Protein kinase" evidence="10">
    <location>
        <begin position="16"/>
        <end position="301"/>
    </location>
</feature>
<dbReference type="InterPro" id="IPR008271">
    <property type="entry name" value="Ser/Thr_kinase_AS"/>
</dbReference>
<evidence type="ECO:0000256" key="6">
    <source>
        <dbReference type="ARBA" id="ARBA00022840"/>
    </source>
</evidence>
<dbReference type="Pfam" id="PF12799">
    <property type="entry name" value="LRR_4"/>
    <property type="match status" value="1"/>
</dbReference>
<comment type="caution">
    <text evidence="11">The sequence shown here is derived from an EMBL/GenBank/DDBJ whole genome shotgun (WGS) entry which is preliminary data.</text>
</comment>
<dbReference type="Gene3D" id="3.30.200.20">
    <property type="entry name" value="Phosphorylase Kinase, domain 1"/>
    <property type="match status" value="1"/>
</dbReference>
<keyword evidence="2" id="KW-0808">Transferase</keyword>
<evidence type="ECO:0000256" key="3">
    <source>
        <dbReference type="ARBA" id="ARBA00022737"/>
    </source>
</evidence>
<reference evidence="11 12" key="1">
    <citation type="submission" date="2018-11" db="EMBL/GenBank/DDBJ databases">
        <title>Genomic Encyclopedia of Type Strains, Phase IV (KMG-IV): sequencing the most valuable type-strain genomes for metagenomic binning, comparative biology and taxonomic classification.</title>
        <authorList>
            <person name="Goeker M."/>
        </authorList>
    </citation>
    <scope>NUCLEOTIDE SEQUENCE [LARGE SCALE GENOMIC DNA]</scope>
    <source>
        <strain evidence="11 12">DSM 26537</strain>
    </source>
</reference>
<keyword evidence="9" id="KW-0812">Transmembrane</keyword>
<dbReference type="PROSITE" id="PS51450">
    <property type="entry name" value="LRR"/>
    <property type="match status" value="5"/>
</dbReference>
<evidence type="ECO:0000256" key="9">
    <source>
        <dbReference type="SAM" id="Phobius"/>
    </source>
</evidence>
<dbReference type="InterPro" id="IPR045269">
    <property type="entry name" value="Atg1-like"/>
</dbReference>
<dbReference type="GO" id="GO:0016020">
    <property type="term" value="C:membrane"/>
    <property type="evidence" value="ECO:0007669"/>
    <property type="project" value="TreeGrafter"/>
</dbReference>
<feature type="compositionally biased region" description="Basic and acidic residues" evidence="8">
    <location>
        <begin position="387"/>
        <end position="401"/>
    </location>
</feature>
<sequence length="709" mass="81506">MDMNKLHEFEPFWNSWYIDSLIGEGSFGSVYKIVREEFGQKYYAALKVISIPRTENEIKQVYFEGMDEEDASDYFREVVKDIYEEIALMSQLKGKTNIVNYEDHLIIERKDTVGYHIFIRMELLQSLNEFAINRNLSNEEIVRMGKDICKALILCEKNDIVHRDIKLDNIFVSSDGDYKLGDFGIAKQIHSAELGLSIKGSYEFMAPEVYLGKDYDYRADIYSLGIVLYSFLNGRKIPFLPADSSTIRHSQRQEALLRRFKGEDMPMPAFASDTLGKVILKAIAFNPKIRYETAEEFYEALNSLEALDLIIEGNTGTNKNYKKIDGMSYTEADEAELSSLMNRISLISEEDIGPTVSLSGSELEEDYEEDIKVINLRNKLDISEEDPKRDILKEKQKDQGKSNKIKKQRRPKLKNKKKINKILQFDNQTGEKANKHIEKVNQHIDKKDMKHIDKEMGAQDIDFNLTKNEQNSFQIKRSYIIAFIGIITAAAIFIFFNIFSSIHYINKENKDESFDKVSLNEPIKPYEINMSDKGLTNIVNSEDLNKVTILDISNNKIKDIEPLGNSLYLVSLKIQGNNISDIHPVGNMTELSYLDGSDNHIQEVEALSELKKLTTLKLGNNEIYDIEILSKLVNMKTLHLNNNYIDDITVLSELKKLKYLDLSNNEIDDYTPLYELKELDVLILKNTSISKKELGALQKKLPDCTIKSK</sequence>
<feature type="compositionally biased region" description="Basic residues" evidence="8">
    <location>
        <begin position="403"/>
        <end position="414"/>
    </location>
</feature>
<feature type="region of interest" description="Disordered" evidence="8">
    <location>
        <begin position="387"/>
        <end position="414"/>
    </location>
</feature>
<dbReference type="PROSITE" id="PS50011">
    <property type="entry name" value="PROTEIN_KINASE_DOM"/>
    <property type="match status" value="1"/>
</dbReference>